<dbReference type="GO" id="GO:0015629">
    <property type="term" value="C:actin cytoskeleton"/>
    <property type="evidence" value="ECO:0007669"/>
    <property type="project" value="TreeGrafter"/>
</dbReference>
<dbReference type="InterPro" id="IPR000198">
    <property type="entry name" value="RhoGAP_dom"/>
</dbReference>
<dbReference type="GO" id="GO:1901799">
    <property type="term" value="P:negative regulation of proteasomal protein catabolic process"/>
    <property type="evidence" value="ECO:0007669"/>
    <property type="project" value="TreeGrafter"/>
</dbReference>
<dbReference type="GO" id="GO:0030100">
    <property type="term" value="P:regulation of endocytosis"/>
    <property type="evidence" value="ECO:0007669"/>
    <property type="project" value="TreeGrafter"/>
</dbReference>
<feature type="non-terminal residue" evidence="2">
    <location>
        <position position="64"/>
    </location>
</feature>
<gene>
    <name evidence="2" type="ORF">MONAX_5E026077</name>
</gene>
<dbReference type="GO" id="GO:0048488">
    <property type="term" value="P:synaptic vesicle endocytosis"/>
    <property type="evidence" value="ECO:0007669"/>
    <property type="project" value="TreeGrafter"/>
</dbReference>
<dbReference type="GO" id="GO:0005096">
    <property type="term" value="F:GTPase activator activity"/>
    <property type="evidence" value="ECO:0007669"/>
    <property type="project" value="InterPro"/>
</dbReference>
<evidence type="ECO:0000313" key="3">
    <source>
        <dbReference type="Proteomes" id="UP000335636"/>
    </source>
</evidence>
<dbReference type="GO" id="GO:0043195">
    <property type="term" value="C:terminal bouton"/>
    <property type="evidence" value="ECO:0007669"/>
    <property type="project" value="TreeGrafter"/>
</dbReference>
<evidence type="ECO:0000259" key="1">
    <source>
        <dbReference type="PROSITE" id="PS50238"/>
    </source>
</evidence>
<feature type="domain" description="Rho-GAP" evidence="1">
    <location>
        <begin position="1"/>
        <end position="64"/>
    </location>
</feature>
<dbReference type="Gene3D" id="1.10.555.10">
    <property type="entry name" value="Rho GTPase activation protein"/>
    <property type="match status" value="1"/>
</dbReference>
<dbReference type="PROSITE" id="PS50238">
    <property type="entry name" value="RHOGAP"/>
    <property type="match status" value="1"/>
</dbReference>
<dbReference type="GO" id="GO:0051966">
    <property type="term" value="P:regulation of synaptic transmission, glutamatergic"/>
    <property type="evidence" value="ECO:0007669"/>
    <property type="project" value="TreeGrafter"/>
</dbReference>
<dbReference type="GO" id="GO:0030036">
    <property type="term" value="P:actin cytoskeleton organization"/>
    <property type="evidence" value="ECO:0007669"/>
    <property type="project" value="TreeGrafter"/>
</dbReference>
<dbReference type="GO" id="GO:0043197">
    <property type="term" value="C:dendritic spine"/>
    <property type="evidence" value="ECO:0007669"/>
    <property type="project" value="TreeGrafter"/>
</dbReference>
<reference evidence="2" key="1">
    <citation type="submission" date="2019-04" db="EMBL/GenBank/DDBJ databases">
        <authorList>
            <person name="Alioto T."/>
            <person name="Alioto T."/>
        </authorList>
    </citation>
    <scope>NUCLEOTIDE SEQUENCE [LARGE SCALE GENOMIC DNA]</scope>
</reference>
<name>A0A5E4B7N3_MARMO</name>
<organism evidence="2 3">
    <name type="scientific">Marmota monax</name>
    <name type="common">Woodchuck</name>
    <dbReference type="NCBI Taxonomy" id="9995"/>
    <lineage>
        <taxon>Eukaryota</taxon>
        <taxon>Metazoa</taxon>
        <taxon>Chordata</taxon>
        <taxon>Craniata</taxon>
        <taxon>Vertebrata</taxon>
        <taxon>Euteleostomi</taxon>
        <taxon>Mammalia</taxon>
        <taxon>Eutheria</taxon>
        <taxon>Euarchontoglires</taxon>
        <taxon>Glires</taxon>
        <taxon>Rodentia</taxon>
        <taxon>Sciuromorpha</taxon>
        <taxon>Sciuridae</taxon>
        <taxon>Xerinae</taxon>
        <taxon>Marmotini</taxon>
        <taxon>Marmota</taxon>
    </lineage>
</organism>
<keyword evidence="3" id="KW-1185">Reference proteome</keyword>
<dbReference type="AlphaFoldDB" id="A0A5E4B7N3"/>
<dbReference type="InterPro" id="IPR008936">
    <property type="entry name" value="Rho_GTPase_activation_prot"/>
</dbReference>
<evidence type="ECO:0000313" key="2">
    <source>
        <dbReference type="EMBL" id="VTJ65295.1"/>
    </source>
</evidence>
<dbReference type="GO" id="GO:0007165">
    <property type="term" value="P:signal transduction"/>
    <property type="evidence" value="ECO:0007669"/>
    <property type="project" value="InterPro"/>
</dbReference>
<protein>
    <recommendedName>
        <fullName evidence="1">Rho-GAP domain-containing protein</fullName>
    </recommendedName>
</protein>
<dbReference type="EMBL" id="CABDUW010000302">
    <property type="protein sequence ID" value="VTJ65295.1"/>
    <property type="molecule type" value="Genomic_DNA"/>
</dbReference>
<sequence>MQGLMEGFKKEYVYEINPKCPGDVDFHNSDWDIKTITSSLKFYLRNLSEPVMTYRLHKELVSAA</sequence>
<dbReference type="SUPFAM" id="SSF48350">
    <property type="entry name" value="GTPase activation domain, GAP"/>
    <property type="match status" value="1"/>
</dbReference>
<dbReference type="PANTHER" id="PTHR12552">
    <property type="entry name" value="OLIGOPHRENIN 1"/>
    <property type="match status" value="1"/>
</dbReference>
<dbReference type="InterPro" id="IPR047234">
    <property type="entry name" value="GRAF_fam"/>
</dbReference>
<comment type="caution">
    <text evidence="2">The sequence shown here is derived from an EMBL/GenBank/DDBJ whole genome shotgun (WGS) entry which is preliminary data.</text>
</comment>
<dbReference type="PANTHER" id="PTHR12552:SF2">
    <property type="entry name" value="OLIGOPHRENIN-1"/>
    <property type="match status" value="1"/>
</dbReference>
<proteinExistence type="predicted"/>
<dbReference type="Proteomes" id="UP000335636">
    <property type="component" value="Unassembled WGS sequence"/>
</dbReference>
<accession>A0A5E4B7N3</accession>
<dbReference type="Pfam" id="PF00620">
    <property type="entry name" value="RhoGAP"/>
    <property type="match status" value="1"/>
</dbReference>
<dbReference type="GO" id="GO:0005737">
    <property type="term" value="C:cytoplasm"/>
    <property type="evidence" value="ECO:0007669"/>
    <property type="project" value="TreeGrafter"/>
</dbReference>